<reference evidence="6" key="1">
    <citation type="submission" date="2022-04" db="EMBL/GenBank/DDBJ databases">
        <title>Paenibacillus mangrovi sp. nov., a novel endophytic bacterium isolated from bark of Kandelia candel.</title>
        <authorList>
            <person name="Tuo L."/>
        </authorList>
    </citation>
    <scope>NUCLEOTIDE SEQUENCE</scope>
    <source>
        <strain evidence="6">KQZ6P-2</strain>
    </source>
</reference>
<dbReference type="SUPFAM" id="SSF100950">
    <property type="entry name" value="NagB/RpiA/CoA transferase-like"/>
    <property type="match status" value="1"/>
</dbReference>
<dbReference type="InterPro" id="IPR000649">
    <property type="entry name" value="IF-2B-related"/>
</dbReference>
<keyword evidence="3 5" id="KW-0413">Isomerase</keyword>
<evidence type="ECO:0000313" key="6">
    <source>
        <dbReference type="EMBL" id="MCJ8010938.1"/>
    </source>
</evidence>
<comment type="caution">
    <text evidence="6">The sequence shown here is derived from an EMBL/GenBank/DDBJ whole genome shotgun (WGS) entry which is preliminary data.</text>
</comment>
<dbReference type="FunFam" id="1.20.120.420:FF:000003">
    <property type="entry name" value="Methylthioribose-1-phosphate isomerase"/>
    <property type="match status" value="1"/>
</dbReference>
<sequence>MENHLTEFKMIQSVVLDDANDTLIILDQTLLPNEKVYLHLKEMKDIWDAIYKLKVRGAPAIGIAAAYGLYLGTKASQADTYAELQKDFAEVKTYLASSRPTAVNLFWALNRMEDRFVQAAGKPLAEVKDALRQESERIREEDEQVCESIGKHALSLLKENSGILTHCNAGTIATAKYGTALAPIYLGQEQGYNFKVYADETRPLLQGARLTAWELKEAGVDVTLICDNMSSIVMKEGKIQAVLVGCDRVAANGDTANKIGTSGVAILAKHYGIPFYVCSPLSTIDLECKTGDDIHIELRPDEEVTSQWYEKRMAPEDVQVYNPAFDVTDHSLITAIVTQNGIAYAPFEESLPKMFAQK</sequence>
<feature type="binding site" evidence="5">
    <location>
        <begin position="56"/>
        <end position="58"/>
    </location>
    <ligand>
        <name>substrate</name>
    </ligand>
</feature>
<accession>A0A9X2B4D0</accession>
<dbReference type="InterPro" id="IPR042529">
    <property type="entry name" value="IF_2B-like_C"/>
</dbReference>
<dbReference type="NCBIfam" id="TIGR00524">
    <property type="entry name" value="eIF-2B_rel"/>
    <property type="match status" value="1"/>
</dbReference>
<dbReference type="FunFam" id="3.40.50.10470:FF:000006">
    <property type="entry name" value="Methylthioribose-1-phosphate isomerase"/>
    <property type="match status" value="1"/>
</dbReference>
<evidence type="ECO:0000256" key="4">
    <source>
        <dbReference type="ARBA" id="ARBA00052401"/>
    </source>
</evidence>
<dbReference type="Gene3D" id="1.20.120.420">
    <property type="entry name" value="translation initiation factor eif-2b, domain 1"/>
    <property type="match status" value="1"/>
</dbReference>
<dbReference type="PANTHER" id="PTHR43475">
    <property type="entry name" value="METHYLTHIORIBOSE-1-PHOSPHATE ISOMERASE"/>
    <property type="match status" value="1"/>
</dbReference>
<proteinExistence type="inferred from homology"/>
<evidence type="ECO:0000313" key="7">
    <source>
        <dbReference type="Proteomes" id="UP001139347"/>
    </source>
</evidence>
<feature type="site" description="Transition state stabilizer" evidence="5">
    <location>
        <position position="167"/>
    </location>
</feature>
<dbReference type="NCBIfam" id="NF004326">
    <property type="entry name" value="PRK05720.1"/>
    <property type="match status" value="1"/>
</dbReference>
<dbReference type="HAMAP" id="MF_01678">
    <property type="entry name" value="Salvage_MtnA"/>
    <property type="match status" value="1"/>
</dbReference>
<feature type="binding site" evidence="5">
    <location>
        <position position="206"/>
    </location>
    <ligand>
        <name>substrate</name>
    </ligand>
</feature>
<comment type="function">
    <text evidence="5">Catalyzes the interconversion of methylthioribose-1-phosphate (MTR-1-P) into methylthioribulose-1-phosphate (MTRu-1-P).</text>
</comment>
<dbReference type="EC" id="5.3.1.23" evidence="5"/>
<dbReference type="AlphaFoldDB" id="A0A9X2B4D0"/>
<evidence type="ECO:0000256" key="3">
    <source>
        <dbReference type="ARBA" id="ARBA00023235"/>
    </source>
</evidence>
<feature type="active site" description="Proton donor" evidence="5">
    <location>
        <position position="247"/>
    </location>
</feature>
<dbReference type="RefSeq" id="WP_244720559.1">
    <property type="nucleotide sequence ID" value="NZ_JALIRP010000001.1"/>
</dbReference>
<dbReference type="PANTHER" id="PTHR43475:SF4">
    <property type="entry name" value="METHYLTHIORIBOSE-1-PHOSPHATE ISOMERASE"/>
    <property type="match status" value="1"/>
</dbReference>
<comment type="similarity">
    <text evidence="5">Belongs to the EIF-2B alpha/beta/delta subunits family. MtnA subfamily.</text>
</comment>
<name>A0A9X2B4D0_9BACL</name>
<comment type="pathway">
    <text evidence="5">Amino-acid biosynthesis; L-methionine biosynthesis via salvage pathway; L-methionine from S-methyl-5-thio-alpha-D-ribose 1-phosphate: step 1/6.</text>
</comment>
<evidence type="ECO:0000256" key="1">
    <source>
        <dbReference type="ARBA" id="ARBA00022605"/>
    </source>
</evidence>
<dbReference type="InterPro" id="IPR011559">
    <property type="entry name" value="Initiation_fac_2B_a/b/d"/>
</dbReference>
<gene>
    <name evidence="5 6" type="primary">mtnA</name>
    <name evidence="6" type="ORF">MUG84_04160</name>
</gene>
<feature type="binding site" evidence="5">
    <location>
        <position position="99"/>
    </location>
    <ligand>
        <name>substrate</name>
    </ligand>
</feature>
<dbReference type="Pfam" id="PF01008">
    <property type="entry name" value="IF-2B"/>
    <property type="match status" value="1"/>
</dbReference>
<dbReference type="GO" id="GO:0019509">
    <property type="term" value="P:L-methionine salvage from methylthioadenosine"/>
    <property type="evidence" value="ECO:0007669"/>
    <property type="project" value="UniProtKB-UniRule"/>
</dbReference>
<dbReference type="InterPro" id="IPR037171">
    <property type="entry name" value="NagB/RpiA_transferase-like"/>
</dbReference>
<dbReference type="NCBIfam" id="TIGR00512">
    <property type="entry name" value="salvage_mtnA"/>
    <property type="match status" value="1"/>
</dbReference>
<keyword evidence="2 5" id="KW-0486">Methionine biosynthesis</keyword>
<dbReference type="Gene3D" id="3.40.50.10470">
    <property type="entry name" value="Translation initiation factor eif-2b, domain 2"/>
    <property type="match status" value="1"/>
</dbReference>
<dbReference type="InterPro" id="IPR027363">
    <property type="entry name" value="M1Pi_N"/>
</dbReference>
<keyword evidence="1 5" id="KW-0028">Amino-acid biosynthesis</keyword>
<dbReference type="Proteomes" id="UP001139347">
    <property type="component" value="Unassembled WGS sequence"/>
</dbReference>
<dbReference type="GO" id="GO:0046523">
    <property type="term" value="F:S-methyl-5-thioribose-1-phosphate isomerase activity"/>
    <property type="evidence" value="ECO:0007669"/>
    <property type="project" value="UniProtKB-UniRule"/>
</dbReference>
<comment type="catalytic activity">
    <reaction evidence="4 5">
        <text>5-(methylsulfanyl)-alpha-D-ribose 1-phosphate = 5-(methylsulfanyl)-D-ribulose 1-phosphate</text>
        <dbReference type="Rhea" id="RHEA:19989"/>
        <dbReference type="ChEBI" id="CHEBI:58533"/>
        <dbReference type="ChEBI" id="CHEBI:58548"/>
        <dbReference type="EC" id="5.3.1.23"/>
    </reaction>
</comment>
<feature type="binding site" evidence="5">
    <location>
        <begin position="257"/>
        <end position="258"/>
    </location>
    <ligand>
        <name>substrate</name>
    </ligand>
</feature>
<evidence type="ECO:0000256" key="5">
    <source>
        <dbReference type="HAMAP-Rule" id="MF_01678"/>
    </source>
</evidence>
<protein>
    <recommendedName>
        <fullName evidence="5">Methylthioribose-1-phosphate isomerase</fullName>
        <shortName evidence="5">M1Pi</shortName>
        <shortName evidence="5">MTR-1-P isomerase</shortName>
        <ecNumber evidence="5">5.3.1.23</ecNumber>
    </recommendedName>
    <alternativeName>
        <fullName evidence="5">S-methyl-5-thioribose-1-phosphate isomerase</fullName>
    </alternativeName>
</protein>
<dbReference type="InterPro" id="IPR005251">
    <property type="entry name" value="IF-M1Pi"/>
</dbReference>
<dbReference type="EMBL" id="JALIRP010000001">
    <property type="protein sequence ID" value="MCJ8010938.1"/>
    <property type="molecule type" value="Genomic_DNA"/>
</dbReference>
<organism evidence="6 7">
    <name type="scientific">Paenibacillus mangrovi</name>
    <dbReference type="NCBI Taxonomy" id="2931978"/>
    <lineage>
        <taxon>Bacteria</taxon>
        <taxon>Bacillati</taxon>
        <taxon>Bacillota</taxon>
        <taxon>Bacilli</taxon>
        <taxon>Bacillales</taxon>
        <taxon>Paenibacillaceae</taxon>
        <taxon>Paenibacillus</taxon>
    </lineage>
</organism>
<keyword evidence="7" id="KW-1185">Reference proteome</keyword>
<evidence type="ECO:0000256" key="2">
    <source>
        <dbReference type="ARBA" id="ARBA00023167"/>
    </source>
</evidence>